<evidence type="ECO:0000256" key="7">
    <source>
        <dbReference type="SAM" id="Phobius"/>
    </source>
</evidence>
<evidence type="ECO:0000256" key="2">
    <source>
        <dbReference type="ARBA" id="ARBA00022448"/>
    </source>
</evidence>
<feature type="transmembrane region" description="Helical" evidence="7">
    <location>
        <begin position="462"/>
        <end position="485"/>
    </location>
</feature>
<feature type="transmembrane region" description="Helical" evidence="7">
    <location>
        <begin position="227"/>
        <end position="247"/>
    </location>
</feature>
<dbReference type="SUPFAM" id="SSF103473">
    <property type="entry name" value="MFS general substrate transporter"/>
    <property type="match status" value="1"/>
</dbReference>
<feature type="transmembrane region" description="Helical" evidence="7">
    <location>
        <begin position="291"/>
        <end position="311"/>
    </location>
</feature>
<dbReference type="InterPro" id="IPR020846">
    <property type="entry name" value="MFS_dom"/>
</dbReference>
<feature type="transmembrane region" description="Helical" evidence="7">
    <location>
        <begin position="497"/>
        <end position="517"/>
    </location>
</feature>
<keyword evidence="5 7" id="KW-0472">Membrane</keyword>
<evidence type="ECO:0000256" key="6">
    <source>
        <dbReference type="SAM" id="MobiDB-lite"/>
    </source>
</evidence>
<dbReference type="GO" id="GO:0022857">
    <property type="term" value="F:transmembrane transporter activity"/>
    <property type="evidence" value="ECO:0007669"/>
    <property type="project" value="InterPro"/>
</dbReference>
<proteinExistence type="predicted"/>
<comment type="subcellular location">
    <subcellularLocation>
        <location evidence="1">Membrane</location>
        <topology evidence="1">Multi-pass membrane protein</topology>
    </subcellularLocation>
</comment>
<dbReference type="GO" id="GO:0016020">
    <property type="term" value="C:membrane"/>
    <property type="evidence" value="ECO:0007669"/>
    <property type="project" value="UniProtKB-SubCell"/>
</dbReference>
<evidence type="ECO:0000313" key="9">
    <source>
        <dbReference type="EMBL" id="KAF5104387.1"/>
    </source>
</evidence>
<feature type="transmembrane region" description="Helical" evidence="7">
    <location>
        <begin position="405"/>
        <end position="426"/>
    </location>
</feature>
<dbReference type="PROSITE" id="PS50850">
    <property type="entry name" value="MFS"/>
    <property type="match status" value="1"/>
</dbReference>
<gene>
    <name evidence="9" type="ORF">DV451_000622</name>
</gene>
<dbReference type="InterPro" id="IPR011701">
    <property type="entry name" value="MFS"/>
</dbReference>
<dbReference type="Gene3D" id="1.20.1250.20">
    <property type="entry name" value="MFS general substrate transporter like domains"/>
    <property type="match status" value="2"/>
</dbReference>
<protein>
    <recommendedName>
        <fullName evidence="8">Major facilitator superfamily (MFS) profile domain-containing protein</fullName>
    </recommendedName>
</protein>
<feature type="transmembrane region" description="Helical" evidence="7">
    <location>
        <begin position="371"/>
        <end position="393"/>
    </location>
</feature>
<evidence type="ECO:0000256" key="3">
    <source>
        <dbReference type="ARBA" id="ARBA00022692"/>
    </source>
</evidence>
<comment type="caution">
    <text evidence="9">The sequence shown here is derived from an EMBL/GenBank/DDBJ whole genome shotgun (WGS) entry which is preliminary data.</text>
</comment>
<dbReference type="Pfam" id="PF07690">
    <property type="entry name" value="MFS_1"/>
    <property type="match status" value="1"/>
</dbReference>
<dbReference type="PANTHER" id="PTHR43791">
    <property type="entry name" value="PERMEASE-RELATED"/>
    <property type="match status" value="1"/>
</dbReference>
<dbReference type="EMBL" id="QQZK01000008">
    <property type="protein sequence ID" value="KAF5104387.1"/>
    <property type="molecule type" value="Genomic_DNA"/>
</dbReference>
<organism evidence="9 10">
    <name type="scientific">Geotrichum candidum</name>
    <name type="common">Oospora lactis</name>
    <name type="synonym">Dipodascus geotrichum</name>
    <dbReference type="NCBI Taxonomy" id="1173061"/>
    <lineage>
        <taxon>Eukaryota</taxon>
        <taxon>Fungi</taxon>
        <taxon>Dikarya</taxon>
        <taxon>Ascomycota</taxon>
        <taxon>Saccharomycotina</taxon>
        <taxon>Dipodascomycetes</taxon>
        <taxon>Dipodascales</taxon>
        <taxon>Dipodascaceae</taxon>
        <taxon>Geotrichum</taxon>
    </lineage>
</organism>
<keyword evidence="3 7" id="KW-0812">Transmembrane</keyword>
<sequence>MADNKDTHTSTVSYLHDGDSDHDEKSSRINSKAHAKNEADQYVAGYDAKLVTKSGNVIDSEGNVIVTSADSDSDIEGGIRDNIFLDPEVANYYRDVYENAQYEGRHVFDPELTWTKEEERKIIWKLEFRVCLVACVMFMALQLDRGNIGQALSDNMLTDLGMTTNNYNLGQTLFYISFLSAELPSQLISKKLGPDRWIPTQITLWSIVAICQSRLNGFGSFVATRVLLGVLEGGFIPDVILWLSYFYTSKELPIRLSFFWTALSVTQILASLLAFALLRMRGINGWEGWRWLFLIEGVVTLIIGISAFFLMPPSPVQTKTWYRPKGWFTDREEKIVVNRVLRDDPSKGDMHNRQALTPKMLWQSITDYDLWPLYIVGLIAYIPTGTAGAYLTLNLRALGFSPFNTNLLTIPNNVAHIILLLIITWMTEYFDERTFISCLQPLWIIPCLGVLRWWSGSLENVWGTYAVMTILLSAPYIHAILVSWCSRNSNTVRSRTTSAALYNMFVQAGSIISSNIYRKDDLPKYKRGNMQLFALAWASLGALLLTKVYYIWRNKSRDNIWNAMTLEEQHSYRATTKDKGNKRLDFRFAH</sequence>
<dbReference type="FunFam" id="1.20.1250.20:FF:000247">
    <property type="entry name" value="MFS general substrate transporter"/>
    <property type="match status" value="1"/>
</dbReference>
<evidence type="ECO:0000313" key="10">
    <source>
        <dbReference type="Proteomes" id="UP000750522"/>
    </source>
</evidence>
<feature type="transmembrane region" description="Helical" evidence="7">
    <location>
        <begin position="532"/>
        <end position="552"/>
    </location>
</feature>
<feature type="transmembrane region" description="Helical" evidence="7">
    <location>
        <begin position="259"/>
        <end position="279"/>
    </location>
</feature>
<evidence type="ECO:0000256" key="5">
    <source>
        <dbReference type="ARBA" id="ARBA00023136"/>
    </source>
</evidence>
<reference evidence="9" key="1">
    <citation type="journal article" date="2020" name="Front. Microbiol.">
        <title>Phenotypic and Genetic Characterization of the Cheese Ripening Yeast Geotrichum candidum.</title>
        <authorList>
            <person name="Perkins V."/>
            <person name="Vignola S."/>
            <person name="Lessard M.H."/>
            <person name="Plante P.L."/>
            <person name="Corbeil J."/>
            <person name="Dugat-Bony E."/>
            <person name="Frenette M."/>
            <person name="Labrie S."/>
        </authorList>
    </citation>
    <scope>NUCLEOTIDE SEQUENCE</scope>
    <source>
        <strain evidence="9">LMA-70</strain>
    </source>
</reference>
<feature type="region of interest" description="Disordered" evidence="6">
    <location>
        <begin position="1"/>
        <end position="36"/>
    </location>
</feature>
<evidence type="ECO:0000259" key="8">
    <source>
        <dbReference type="PROSITE" id="PS50850"/>
    </source>
</evidence>
<evidence type="ECO:0000256" key="4">
    <source>
        <dbReference type="ARBA" id="ARBA00022989"/>
    </source>
</evidence>
<feature type="compositionally biased region" description="Basic and acidic residues" evidence="6">
    <location>
        <begin position="16"/>
        <end position="27"/>
    </location>
</feature>
<keyword evidence="4 7" id="KW-1133">Transmembrane helix</keyword>
<dbReference type="PANTHER" id="PTHR43791:SF29">
    <property type="entry name" value="MAJOR FACILITATOR SUPERFAMILY (MFS) PROFILE DOMAIN-CONTAINING PROTEIN"/>
    <property type="match status" value="1"/>
</dbReference>
<dbReference type="AlphaFoldDB" id="A0A9P5G9C7"/>
<feature type="domain" description="Major facilitator superfamily (MFS) profile" evidence="8">
    <location>
        <begin position="130"/>
        <end position="555"/>
    </location>
</feature>
<keyword evidence="2" id="KW-0813">Transport</keyword>
<dbReference type="Proteomes" id="UP000750522">
    <property type="component" value="Unassembled WGS sequence"/>
</dbReference>
<reference evidence="9" key="2">
    <citation type="submission" date="2020-01" db="EMBL/GenBank/DDBJ databases">
        <authorList>
            <person name="Perkins V."/>
            <person name="Lessard M.-H."/>
            <person name="Dugat-Bony E."/>
            <person name="Frenette M."/>
            <person name="Labrie S."/>
        </authorList>
    </citation>
    <scope>NUCLEOTIDE SEQUENCE</scope>
    <source>
        <strain evidence="9">LMA-70</strain>
    </source>
</reference>
<evidence type="ECO:0000256" key="1">
    <source>
        <dbReference type="ARBA" id="ARBA00004141"/>
    </source>
</evidence>
<accession>A0A9P5G9C7</accession>
<name>A0A9P5G9C7_GEOCN</name>
<dbReference type="FunFam" id="1.20.1250.20:FF:000106">
    <property type="entry name" value="MFS transporter, putative"/>
    <property type="match status" value="1"/>
</dbReference>
<dbReference type="InterPro" id="IPR036259">
    <property type="entry name" value="MFS_trans_sf"/>
</dbReference>